<accession>A0ABW5BNV4</accession>
<evidence type="ECO:0000313" key="2">
    <source>
        <dbReference type="EMBL" id="MFD2206605.1"/>
    </source>
</evidence>
<keyword evidence="3" id="KW-1185">Reference proteome</keyword>
<dbReference type="RefSeq" id="WP_380252400.1">
    <property type="nucleotide sequence ID" value="NZ_JBHUII010000006.1"/>
</dbReference>
<feature type="transmembrane region" description="Helical" evidence="1">
    <location>
        <begin position="6"/>
        <end position="28"/>
    </location>
</feature>
<keyword evidence="1" id="KW-0812">Transmembrane</keyword>
<feature type="transmembrane region" description="Helical" evidence="1">
    <location>
        <begin position="177"/>
        <end position="199"/>
    </location>
</feature>
<comment type="caution">
    <text evidence="2">The sequence shown here is derived from an EMBL/GenBank/DDBJ whole genome shotgun (WGS) entry which is preliminary data.</text>
</comment>
<dbReference type="Proteomes" id="UP001597294">
    <property type="component" value="Unassembled WGS sequence"/>
</dbReference>
<proteinExistence type="predicted"/>
<dbReference type="EMBL" id="JBHUII010000006">
    <property type="protein sequence ID" value="MFD2206605.1"/>
    <property type="molecule type" value="Genomic_DNA"/>
</dbReference>
<keyword evidence="1" id="KW-0472">Membrane</keyword>
<protein>
    <recommendedName>
        <fullName evidence="4">Chemotaxis methyl-accepting receptor HlyB-like 4HB MCP domain-containing protein</fullName>
    </recommendedName>
</protein>
<gene>
    <name evidence="2" type="ORF">ACFSKO_13310</name>
</gene>
<evidence type="ECO:0000256" key="1">
    <source>
        <dbReference type="SAM" id="Phobius"/>
    </source>
</evidence>
<name>A0ABW5BNV4_9PROT</name>
<keyword evidence="1" id="KW-1133">Transmembrane helix</keyword>
<evidence type="ECO:0000313" key="3">
    <source>
        <dbReference type="Proteomes" id="UP001597294"/>
    </source>
</evidence>
<sequence>MLNILIAFFESNLLPIVTFLGGFIFFFVTQKIQLHFSITNKQIENTIKLVDQLSHLSISYWHTDYDKFYDEDDKGIIETKILGLITRISRTLQMHAGHGIYNLNEANSLFTELVDQVTGDTFESTPKSKDALRAKATSHISSKINYQLEKSLYEINNPLLFLVRNVKNLCKKIDLTFLLTGVLIVIFTIFLYSLIFLILKE</sequence>
<evidence type="ECO:0008006" key="4">
    <source>
        <dbReference type="Google" id="ProtNLM"/>
    </source>
</evidence>
<reference evidence="3" key="1">
    <citation type="journal article" date="2019" name="Int. J. Syst. Evol. Microbiol.">
        <title>The Global Catalogue of Microorganisms (GCM) 10K type strain sequencing project: providing services to taxonomists for standard genome sequencing and annotation.</title>
        <authorList>
            <consortium name="The Broad Institute Genomics Platform"/>
            <consortium name="The Broad Institute Genome Sequencing Center for Infectious Disease"/>
            <person name="Wu L."/>
            <person name="Ma J."/>
        </authorList>
    </citation>
    <scope>NUCLEOTIDE SEQUENCE [LARGE SCALE GENOMIC DNA]</scope>
    <source>
        <strain evidence="3">CGMCC 4.7192</strain>
    </source>
</reference>
<organism evidence="2 3">
    <name type="scientific">Kiloniella antarctica</name>
    <dbReference type="NCBI Taxonomy" id="1550907"/>
    <lineage>
        <taxon>Bacteria</taxon>
        <taxon>Pseudomonadati</taxon>
        <taxon>Pseudomonadota</taxon>
        <taxon>Alphaproteobacteria</taxon>
        <taxon>Rhodospirillales</taxon>
        <taxon>Kiloniellaceae</taxon>
        <taxon>Kiloniella</taxon>
    </lineage>
</organism>